<evidence type="ECO:0000313" key="1">
    <source>
        <dbReference type="EMBL" id="RDB35221.1"/>
    </source>
</evidence>
<proteinExistence type="predicted"/>
<sequence>MDNVTLRRKLSTYLSSKGYLKNVPEDLLYEILIAWENWTSSSKEFYSSLGFTQTQMAALIGKAKKLKREGYFGDGDFKQIQVSQEINVPSDFVSSNTCSAAEIVMSDGKIIRFTQIDYLLDFLKKSA</sequence>
<dbReference type="AlphaFoldDB" id="A0A369KKS0"/>
<organism evidence="1 2">
    <name type="scientific">Spirobacillus cienkowskii</name>
    <dbReference type="NCBI Taxonomy" id="495820"/>
    <lineage>
        <taxon>Bacteria</taxon>
        <taxon>Pseudomonadati</taxon>
        <taxon>Bdellovibrionota</taxon>
        <taxon>Oligoflexia</taxon>
        <taxon>Silvanigrellales</taxon>
        <taxon>Spirobacillus</taxon>
    </lineage>
</organism>
<name>A0A369KKS0_9BACT</name>
<dbReference type="RefSeq" id="WP_338635668.1">
    <property type="nucleotide sequence ID" value="NZ_CP146516.1"/>
</dbReference>
<reference evidence="1" key="1">
    <citation type="submission" date="2018-04" db="EMBL/GenBank/DDBJ databases">
        <title>Draft genome sequence of the Candidatus Spirobacillus cienkowskii, a pathogen of freshwater Daphnia species, reconstructed from hemolymph metagenomic reads.</title>
        <authorList>
            <person name="Bresciani L."/>
            <person name="Lemos L.N."/>
            <person name="Wale N."/>
            <person name="Lin J.Y."/>
            <person name="Fernandes G.R."/>
            <person name="Duffy M.A."/>
            <person name="Rodrigues J.M."/>
        </authorList>
    </citation>
    <scope>NUCLEOTIDE SEQUENCE [LARGE SCALE GENOMIC DNA]</scope>
    <source>
        <strain evidence="1">Binning01</strain>
    </source>
</reference>
<evidence type="ECO:0000313" key="2">
    <source>
        <dbReference type="Proteomes" id="UP000253934"/>
    </source>
</evidence>
<dbReference type="EMBL" id="QOVW01000095">
    <property type="protein sequence ID" value="RDB35221.1"/>
    <property type="molecule type" value="Genomic_DNA"/>
</dbReference>
<accession>A0A369KKS0</accession>
<keyword evidence="2" id="KW-1185">Reference proteome</keyword>
<dbReference type="Proteomes" id="UP000253934">
    <property type="component" value="Unassembled WGS sequence"/>
</dbReference>
<gene>
    <name evidence="1" type="ORF">DCC88_11215</name>
</gene>
<comment type="caution">
    <text evidence="1">The sequence shown here is derived from an EMBL/GenBank/DDBJ whole genome shotgun (WGS) entry which is preliminary data.</text>
</comment>
<protein>
    <submittedName>
        <fullName evidence="1">Uncharacterized protein</fullName>
    </submittedName>
</protein>